<gene>
    <name evidence="5" type="ORF">EC957_004178</name>
</gene>
<organism evidence="5 6">
    <name type="scientific">Mortierella hygrophila</name>
    <dbReference type="NCBI Taxonomy" id="979708"/>
    <lineage>
        <taxon>Eukaryota</taxon>
        <taxon>Fungi</taxon>
        <taxon>Fungi incertae sedis</taxon>
        <taxon>Mucoromycota</taxon>
        <taxon>Mortierellomycotina</taxon>
        <taxon>Mortierellomycetes</taxon>
        <taxon>Mortierellales</taxon>
        <taxon>Mortierellaceae</taxon>
        <taxon>Mortierella</taxon>
    </lineage>
</organism>
<feature type="compositionally biased region" description="Polar residues" evidence="3">
    <location>
        <begin position="396"/>
        <end position="406"/>
    </location>
</feature>
<name>A0A9P6FJT9_9FUNG</name>
<dbReference type="Proteomes" id="UP000723463">
    <property type="component" value="Unassembled WGS sequence"/>
</dbReference>
<dbReference type="SUPFAM" id="SSF50965">
    <property type="entry name" value="Galactose oxidase, central domain"/>
    <property type="match status" value="1"/>
</dbReference>
<dbReference type="InterPro" id="IPR015915">
    <property type="entry name" value="Kelch-typ_b-propeller"/>
</dbReference>
<dbReference type="EMBL" id="JAAAXW010000002">
    <property type="protein sequence ID" value="KAF9551855.1"/>
    <property type="molecule type" value="Genomic_DNA"/>
</dbReference>
<dbReference type="PANTHER" id="PTHR46093:SF18">
    <property type="entry name" value="FIBRONECTIN TYPE-III DOMAIN-CONTAINING PROTEIN"/>
    <property type="match status" value="1"/>
</dbReference>
<keyword evidence="4" id="KW-1133">Transmembrane helix</keyword>
<dbReference type="InterPro" id="IPR011043">
    <property type="entry name" value="Gal_Oxase/kelch_b-propeller"/>
</dbReference>
<feature type="transmembrane region" description="Helical" evidence="4">
    <location>
        <begin position="237"/>
        <end position="258"/>
    </location>
</feature>
<sequence>MARNQHSPRNVAIYDVQKNTWGPTLRYNSSNPDFNMVAVADPINNSVYVVNGWQADSKLSNPVSTMRYDEMTGQIFPAGNSVPMSGGYAAQGPDYATCPVRVHPLHGAVHPITDKGDVPPPCYGHCMVEAYGGSKIILFGGVTDQNPTSADIFIFDVANLTWTQGQTGDSTVGRAYAACAVTNDMFIAWGGATQLDNVFSVVKTPMIVYNLKTNGNGAWQKNFSPDSVVASSHVGSIVGGVLGGFALISGVVLGFVVYHRRKRAGAGKDSLSRGGGGVGSGSNSDDSIVLKHEGGEGTQRASYVVHAPVTTDISPMAPTGYKSSAYTAIGYAQPSSQPQPQVYNPTCAAPVVDGLMYYTGYAPPTQQIYNPAASAQGYPIIYQPPPVAQPYVATDSPQFQHQQTAYQLPPHNHDPSAGYAGYSPPVVASAVPSPMMAWTNSPTVTAASATDASGGGGGDGGSEPRVTVGGNGQSYSKDEVARRNPQGTE</sequence>
<keyword evidence="1" id="KW-0880">Kelch repeat</keyword>
<evidence type="ECO:0000313" key="6">
    <source>
        <dbReference type="Proteomes" id="UP000723463"/>
    </source>
</evidence>
<evidence type="ECO:0000256" key="3">
    <source>
        <dbReference type="SAM" id="MobiDB-lite"/>
    </source>
</evidence>
<evidence type="ECO:0000256" key="2">
    <source>
        <dbReference type="ARBA" id="ARBA00022737"/>
    </source>
</evidence>
<dbReference type="Pfam" id="PF24681">
    <property type="entry name" value="Kelch_KLHDC2_KLHL20_DRC7"/>
    <property type="match status" value="1"/>
</dbReference>
<protein>
    <submittedName>
        <fullName evidence="5">Uncharacterized protein</fullName>
    </submittedName>
</protein>
<evidence type="ECO:0000313" key="5">
    <source>
        <dbReference type="EMBL" id="KAF9551855.1"/>
    </source>
</evidence>
<dbReference type="AlphaFoldDB" id="A0A9P6FJT9"/>
<proteinExistence type="predicted"/>
<keyword evidence="4" id="KW-0812">Transmembrane</keyword>
<feature type="region of interest" description="Disordered" evidence="3">
    <location>
        <begin position="266"/>
        <end position="290"/>
    </location>
</feature>
<feature type="region of interest" description="Disordered" evidence="3">
    <location>
        <begin position="396"/>
        <end position="421"/>
    </location>
</feature>
<keyword evidence="6" id="KW-1185">Reference proteome</keyword>
<accession>A0A9P6FJT9</accession>
<keyword evidence="2" id="KW-0677">Repeat</keyword>
<reference evidence="5" key="1">
    <citation type="journal article" date="2020" name="Fungal Divers.">
        <title>Resolving the Mortierellaceae phylogeny through synthesis of multi-gene phylogenetics and phylogenomics.</title>
        <authorList>
            <person name="Vandepol N."/>
            <person name="Liber J."/>
            <person name="Desiro A."/>
            <person name="Na H."/>
            <person name="Kennedy M."/>
            <person name="Barry K."/>
            <person name="Grigoriev I.V."/>
            <person name="Miller A.N."/>
            <person name="O'Donnell K."/>
            <person name="Stajich J.E."/>
            <person name="Bonito G."/>
        </authorList>
    </citation>
    <scope>NUCLEOTIDE SEQUENCE</scope>
    <source>
        <strain evidence="5">NRRL 2591</strain>
    </source>
</reference>
<dbReference type="Gene3D" id="2.120.10.80">
    <property type="entry name" value="Kelch-type beta propeller"/>
    <property type="match status" value="1"/>
</dbReference>
<evidence type="ECO:0000256" key="4">
    <source>
        <dbReference type="SAM" id="Phobius"/>
    </source>
</evidence>
<comment type="caution">
    <text evidence="5">The sequence shown here is derived from an EMBL/GenBank/DDBJ whole genome shotgun (WGS) entry which is preliminary data.</text>
</comment>
<dbReference type="PANTHER" id="PTHR46093">
    <property type="entry name" value="ACYL-COA-BINDING DOMAIN-CONTAINING PROTEIN 5"/>
    <property type="match status" value="1"/>
</dbReference>
<feature type="region of interest" description="Disordered" evidence="3">
    <location>
        <begin position="446"/>
        <end position="489"/>
    </location>
</feature>
<keyword evidence="4" id="KW-0472">Membrane</keyword>
<evidence type="ECO:0000256" key="1">
    <source>
        <dbReference type="ARBA" id="ARBA00022441"/>
    </source>
</evidence>